<reference evidence="1" key="1">
    <citation type="thesis" date="2021" institute="BYU ScholarsArchive" country="Provo, UT, USA">
        <title>Applications of and Algorithms for Genome Assembly and Genomic Analyses with an Emphasis on Marine Teleosts.</title>
        <authorList>
            <person name="Pickett B.D."/>
        </authorList>
    </citation>
    <scope>NUCLEOTIDE SEQUENCE</scope>
    <source>
        <strain evidence="1">HI-2016</strain>
    </source>
</reference>
<proteinExistence type="predicted"/>
<sequence length="126" mass="13641">MRLFRARDPMRHMALTSRHTPLGTKSTHAAIFGTCAQKNPAPITALTVKLRCVHRAVSEHQAEGLRNSNELSSCTLTTPSADTELCSPEAVTLSGDTLPSVEKERLAGSRYLILPMAAAVAVVQFR</sequence>
<keyword evidence="2" id="KW-1185">Reference proteome</keyword>
<accession>A0A8T2MVP4</accession>
<dbReference type="EMBL" id="JAFBMS010000264">
    <property type="protein sequence ID" value="KAG9332044.1"/>
    <property type="molecule type" value="Genomic_DNA"/>
</dbReference>
<evidence type="ECO:0000313" key="1">
    <source>
        <dbReference type="EMBL" id="KAG9332044.1"/>
    </source>
</evidence>
<dbReference type="AlphaFoldDB" id="A0A8T2MVP4"/>
<gene>
    <name evidence="1" type="ORF">JZ751_016231</name>
</gene>
<evidence type="ECO:0000313" key="2">
    <source>
        <dbReference type="Proteomes" id="UP000824540"/>
    </source>
</evidence>
<comment type="caution">
    <text evidence="1">The sequence shown here is derived from an EMBL/GenBank/DDBJ whole genome shotgun (WGS) entry which is preliminary data.</text>
</comment>
<protein>
    <submittedName>
        <fullName evidence="1">Uncharacterized protein</fullName>
    </submittedName>
</protein>
<dbReference type="Proteomes" id="UP000824540">
    <property type="component" value="Unassembled WGS sequence"/>
</dbReference>
<name>A0A8T2MVP4_9TELE</name>
<organism evidence="1 2">
    <name type="scientific">Albula glossodonta</name>
    <name type="common">roundjaw bonefish</name>
    <dbReference type="NCBI Taxonomy" id="121402"/>
    <lineage>
        <taxon>Eukaryota</taxon>
        <taxon>Metazoa</taxon>
        <taxon>Chordata</taxon>
        <taxon>Craniata</taxon>
        <taxon>Vertebrata</taxon>
        <taxon>Euteleostomi</taxon>
        <taxon>Actinopterygii</taxon>
        <taxon>Neopterygii</taxon>
        <taxon>Teleostei</taxon>
        <taxon>Albuliformes</taxon>
        <taxon>Albulidae</taxon>
        <taxon>Albula</taxon>
    </lineage>
</organism>